<evidence type="ECO:0000313" key="2">
    <source>
        <dbReference type="EMBL" id="TMP23345.1"/>
    </source>
</evidence>
<gene>
    <name evidence="2" type="ORF">CWB99_23390</name>
</gene>
<comment type="caution">
    <text evidence="2">The sequence shown here is derived from an EMBL/GenBank/DDBJ whole genome shotgun (WGS) entry which is preliminary data.</text>
</comment>
<name>A0A5S3WF85_9GAMM</name>
<sequence length="120" mass="13369">MKKLIAAVILLSLSPKLVFANAHCTMKATAVDINKNGQVYFSFEGYGNSLYACSTSTKSGYISTETCKLMYSTMLAATLSKSDLTLSFDTSESCESLQNKYRNNWKSLQADGFYHFRIRS</sequence>
<organism evidence="2 3">
    <name type="scientific">Pseudoalteromonas rubra</name>
    <dbReference type="NCBI Taxonomy" id="43658"/>
    <lineage>
        <taxon>Bacteria</taxon>
        <taxon>Pseudomonadati</taxon>
        <taxon>Pseudomonadota</taxon>
        <taxon>Gammaproteobacteria</taxon>
        <taxon>Alteromonadales</taxon>
        <taxon>Pseudoalteromonadaceae</taxon>
        <taxon>Pseudoalteromonas</taxon>
    </lineage>
</organism>
<accession>A0A5S3WF85</accession>
<keyword evidence="1" id="KW-0732">Signal</keyword>
<dbReference type="EMBL" id="PNCI01000097">
    <property type="protein sequence ID" value="TMP23345.1"/>
    <property type="molecule type" value="Genomic_DNA"/>
</dbReference>
<dbReference type="Proteomes" id="UP000310249">
    <property type="component" value="Unassembled WGS sequence"/>
</dbReference>
<dbReference type="AlphaFoldDB" id="A0A5S3WF85"/>
<feature type="signal peptide" evidence="1">
    <location>
        <begin position="1"/>
        <end position="20"/>
    </location>
</feature>
<evidence type="ECO:0000313" key="3">
    <source>
        <dbReference type="Proteomes" id="UP000310249"/>
    </source>
</evidence>
<protein>
    <submittedName>
        <fullName evidence="2">Uncharacterized protein</fullName>
    </submittedName>
</protein>
<evidence type="ECO:0000256" key="1">
    <source>
        <dbReference type="SAM" id="SignalP"/>
    </source>
</evidence>
<reference evidence="3" key="2">
    <citation type="submission" date="2019-06" db="EMBL/GenBank/DDBJ databases">
        <title>Co-occurence of chitin degradation, pigmentation and bioactivity in marine Pseudoalteromonas.</title>
        <authorList>
            <person name="Sonnenschein E.C."/>
            <person name="Bech P.K."/>
        </authorList>
    </citation>
    <scope>NUCLEOTIDE SEQUENCE [LARGE SCALE GENOMIC DNA]</scope>
    <source>
        <strain evidence="3">S2676</strain>
    </source>
</reference>
<proteinExistence type="predicted"/>
<reference evidence="2 3" key="1">
    <citation type="submission" date="2018-01" db="EMBL/GenBank/DDBJ databases">
        <authorList>
            <person name="Paulsen S."/>
            <person name="Gram L.K."/>
        </authorList>
    </citation>
    <scope>NUCLEOTIDE SEQUENCE [LARGE SCALE GENOMIC DNA]</scope>
    <source>
        <strain evidence="2 3">S2676</strain>
    </source>
</reference>
<feature type="chain" id="PRO_5024322167" evidence="1">
    <location>
        <begin position="21"/>
        <end position="120"/>
    </location>
</feature>